<evidence type="ECO:0000313" key="1">
    <source>
        <dbReference type="EMBL" id="QQN89500.1"/>
    </source>
</evidence>
<dbReference type="InterPro" id="IPR038056">
    <property type="entry name" value="YjbR-like_sf"/>
</dbReference>
<keyword evidence="1" id="KW-0238">DNA-binding</keyword>
<evidence type="ECO:0000313" key="2">
    <source>
        <dbReference type="Proteomes" id="UP000596079"/>
    </source>
</evidence>
<dbReference type="GO" id="GO:0003677">
    <property type="term" value="F:DNA binding"/>
    <property type="evidence" value="ECO:0007669"/>
    <property type="project" value="UniProtKB-KW"/>
</dbReference>
<dbReference type="Gene3D" id="3.90.1150.30">
    <property type="match status" value="1"/>
</dbReference>
<sequence length="124" mass="14359">MTLHQISTQIAISLPEVTVTQPFGEGCDVFKVLDKVFMLQFYLQGKAVINLKVAPDHAAMLRDIYSYIHAGWHMNKQHWISVYEDNELDESLVEDLVQNSYELVILKLKKAEKVRIDLLRTLEK</sequence>
<dbReference type="InterPro" id="IPR007351">
    <property type="entry name" value="YjbR"/>
</dbReference>
<dbReference type="SUPFAM" id="SSF142906">
    <property type="entry name" value="YjbR-like"/>
    <property type="match status" value="1"/>
</dbReference>
<dbReference type="Pfam" id="PF04237">
    <property type="entry name" value="YjbR"/>
    <property type="match status" value="1"/>
</dbReference>
<name>A0A7T8ASP1_9GAMM</name>
<organism evidence="1 2">
    <name type="scientific">Acinetobacter variabilis</name>
    <dbReference type="NCBI Taxonomy" id="70346"/>
    <lineage>
        <taxon>Bacteria</taxon>
        <taxon>Pseudomonadati</taxon>
        <taxon>Pseudomonadota</taxon>
        <taxon>Gammaproteobacteria</taxon>
        <taxon>Moraxellales</taxon>
        <taxon>Moraxellaceae</taxon>
        <taxon>Acinetobacter</taxon>
    </lineage>
</organism>
<gene>
    <name evidence="1" type="ORF">IAQ69_02515</name>
</gene>
<dbReference type="InterPro" id="IPR058532">
    <property type="entry name" value="YjbR/MT2646/Rv2570-like"/>
</dbReference>
<dbReference type="Proteomes" id="UP000596079">
    <property type="component" value="Chromosome"/>
</dbReference>
<proteinExistence type="predicted"/>
<reference evidence="1 2" key="1">
    <citation type="submission" date="2020-08" db="EMBL/GenBank/DDBJ databases">
        <title>Emergence of ISAba1-mediated novel tet(X) in Acinetobacter variabilis from a chicken farm.</title>
        <authorList>
            <person name="Peng K."/>
            <person name="Li R."/>
        </authorList>
    </citation>
    <scope>NUCLEOTIDE SEQUENCE [LARGE SCALE GENOMIC DNA]</scope>
    <source>
        <strain evidence="1 2">XM9F202-2</strain>
    </source>
</reference>
<dbReference type="AlphaFoldDB" id="A0A7T8ASP1"/>
<protein>
    <submittedName>
        <fullName evidence="1">MmcQ/YjbR family DNA-binding protein</fullName>
    </submittedName>
</protein>
<dbReference type="PANTHER" id="PTHR35145">
    <property type="entry name" value="CYTOPLASMIC PROTEIN-RELATED"/>
    <property type="match status" value="1"/>
</dbReference>
<dbReference type="RefSeq" id="WP_179993264.1">
    <property type="nucleotide sequence ID" value="NZ_CP060811.1"/>
</dbReference>
<dbReference type="PANTHER" id="PTHR35145:SF1">
    <property type="entry name" value="CYTOPLASMIC PROTEIN"/>
    <property type="match status" value="1"/>
</dbReference>
<accession>A0A7T8ASP1</accession>
<dbReference type="EMBL" id="CP060811">
    <property type="protein sequence ID" value="QQN89500.1"/>
    <property type="molecule type" value="Genomic_DNA"/>
</dbReference>